<evidence type="ECO:0000313" key="1">
    <source>
        <dbReference type="EMBL" id="PHQ33255.1"/>
    </source>
</evidence>
<dbReference type="EMBL" id="NIZW01000018">
    <property type="protein sequence ID" value="PHQ33255.1"/>
    <property type="molecule type" value="Genomic_DNA"/>
</dbReference>
<proteinExistence type="predicted"/>
<keyword evidence="2" id="KW-1185">Reference proteome</keyword>
<dbReference type="AlphaFoldDB" id="A0A2G1W2N4"/>
<organism evidence="1 2">
    <name type="scientific">Rhodopirellula bahusiensis</name>
    <dbReference type="NCBI Taxonomy" id="2014065"/>
    <lineage>
        <taxon>Bacteria</taxon>
        <taxon>Pseudomonadati</taxon>
        <taxon>Planctomycetota</taxon>
        <taxon>Planctomycetia</taxon>
        <taxon>Pirellulales</taxon>
        <taxon>Pirellulaceae</taxon>
        <taxon>Rhodopirellula</taxon>
    </lineage>
</organism>
<comment type="caution">
    <text evidence="1">The sequence shown here is derived from an EMBL/GenBank/DDBJ whole genome shotgun (WGS) entry which is preliminary data.</text>
</comment>
<reference evidence="1 2" key="1">
    <citation type="submission" date="2017-06" db="EMBL/GenBank/DDBJ databases">
        <title>Description of Rhodopirellula bahusiensis sp. nov.</title>
        <authorList>
            <person name="Kizina J."/>
            <person name="Harder J."/>
        </authorList>
    </citation>
    <scope>NUCLEOTIDE SEQUENCE [LARGE SCALE GENOMIC DNA]</scope>
    <source>
        <strain evidence="1 2">SWK21</strain>
    </source>
</reference>
<accession>A0A2G1W2N4</accession>
<protein>
    <submittedName>
        <fullName evidence="1">Uncharacterized protein</fullName>
    </submittedName>
</protein>
<gene>
    <name evidence="1" type="ORF">CEE69_21215</name>
</gene>
<dbReference type="Proteomes" id="UP000225740">
    <property type="component" value="Unassembled WGS sequence"/>
</dbReference>
<name>A0A2G1W2N4_9BACT</name>
<sequence>MIRLAQFPSFPPTSRRCFDAASAHFRWWPAAIDRTPEPKPRISEHKFVLGKSPFQTAFISRRTLGPVASRNPVRTLIG</sequence>
<evidence type="ECO:0000313" key="2">
    <source>
        <dbReference type="Proteomes" id="UP000225740"/>
    </source>
</evidence>